<keyword evidence="3" id="KW-1185">Reference proteome</keyword>
<dbReference type="Pfam" id="PF00583">
    <property type="entry name" value="Acetyltransf_1"/>
    <property type="match status" value="1"/>
</dbReference>
<evidence type="ECO:0000313" key="3">
    <source>
        <dbReference type="Proteomes" id="UP000035444"/>
    </source>
</evidence>
<name>A0A0H2MIP1_9PROT</name>
<dbReference type="Proteomes" id="UP000035444">
    <property type="component" value="Unassembled WGS sequence"/>
</dbReference>
<sequence length="159" mass="17782">MLPSDVGLYKELRLEGLRETPEAFGASYRDESTEVFTYYCELLNDSYVFGVYGNTGILAGIAGLRISKKEKLRHKGTLWGMYIKSEARGNGLAKQLASLIIETAKETTEELLLTVVASNIPAVNLYKALGFIEYGIEPRALKVQGTYYDELLMLLRLET</sequence>
<proteinExistence type="predicted"/>
<dbReference type="GO" id="GO:0016747">
    <property type="term" value="F:acyltransferase activity, transferring groups other than amino-acyl groups"/>
    <property type="evidence" value="ECO:0007669"/>
    <property type="project" value="InterPro"/>
</dbReference>
<accession>A0A0H2MIP1</accession>
<feature type="domain" description="N-acetyltransferase" evidence="1">
    <location>
        <begin position="1"/>
        <end position="158"/>
    </location>
</feature>
<evidence type="ECO:0000259" key="1">
    <source>
        <dbReference type="PROSITE" id="PS51186"/>
    </source>
</evidence>
<protein>
    <recommendedName>
        <fullName evidence="1">N-acetyltransferase domain-containing protein</fullName>
    </recommendedName>
</protein>
<gene>
    <name evidence="2" type="ORF">WH96_08915</name>
</gene>
<dbReference type="Gene3D" id="3.40.630.30">
    <property type="match status" value="1"/>
</dbReference>
<dbReference type="EMBL" id="LAQL01000006">
    <property type="protein sequence ID" value="KLN60622.1"/>
    <property type="molecule type" value="Genomic_DNA"/>
</dbReference>
<evidence type="ECO:0000313" key="2">
    <source>
        <dbReference type="EMBL" id="KLN60622.1"/>
    </source>
</evidence>
<dbReference type="AlphaFoldDB" id="A0A0H2MIP1"/>
<dbReference type="SUPFAM" id="SSF55729">
    <property type="entry name" value="Acyl-CoA N-acyltransferases (Nat)"/>
    <property type="match status" value="1"/>
</dbReference>
<dbReference type="InterPro" id="IPR000182">
    <property type="entry name" value="GNAT_dom"/>
</dbReference>
<dbReference type="CDD" id="cd04301">
    <property type="entry name" value="NAT_SF"/>
    <property type="match status" value="1"/>
</dbReference>
<dbReference type="InterPro" id="IPR016181">
    <property type="entry name" value="Acyl_CoA_acyltransferase"/>
</dbReference>
<dbReference type="OrthoDB" id="336415at2"/>
<dbReference type="PROSITE" id="PS51186">
    <property type="entry name" value="GNAT"/>
    <property type="match status" value="1"/>
</dbReference>
<reference evidence="2 3" key="1">
    <citation type="submission" date="2015-03" db="EMBL/GenBank/DDBJ databases">
        <title>Genome Sequence of Kiloniella spongiae MEBiC09566, isolated from a marine sponge.</title>
        <authorList>
            <person name="Shao Z."/>
            <person name="Wang L."/>
            <person name="Li X."/>
        </authorList>
    </citation>
    <scope>NUCLEOTIDE SEQUENCE [LARGE SCALE GENOMIC DNA]</scope>
    <source>
        <strain evidence="2 3">MEBiC09566</strain>
    </source>
</reference>
<comment type="caution">
    <text evidence="2">The sequence shown here is derived from an EMBL/GenBank/DDBJ whole genome shotgun (WGS) entry which is preliminary data.</text>
</comment>
<organism evidence="2 3">
    <name type="scientific">Kiloniella spongiae</name>
    <dbReference type="NCBI Taxonomy" id="1489064"/>
    <lineage>
        <taxon>Bacteria</taxon>
        <taxon>Pseudomonadati</taxon>
        <taxon>Pseudomonadota</taxon>
        <taxon>Alphaproteobacteria</taxon>
        <taxon>Rhodospirillales</taxon>
        <taxon>Kiloniellaceae</taxon>
        <taxon>Kiloniella</taxon>
    </lineage>
</organism>